<evidence type="ECO:0000313" key="3">
    <source>
        <dbReference type="Proteomes" id="UP000191153"/>
    </source>
</evidence>
<name>A0A1T4PUE3_9FUSO</name>
<protein>
    <recommendedName>
        <fullName evidence="1">DUF7210 domain-containing protein</fullName>
    </recommendedName>
</protein>
<gene>
    <name evidence="2" type="ORF">SAMN02745174_02050</name>
</gene>
<dbReference type="InterPro" id="IPR055634">
    <property type="entry name" value="DUF7210"/>
</dbReference>
<keyword evidence="3" id="KW-1185">Reference proteome</keyword>
<dbReference type="AlphaFoldDB" id="A0A1T4PUE3"/>
<dbReference type="Pfam" id="PF23843">
    <property type="entry name" value="DUF7210"/>
    <property type="match status" value="1"/>
</dbReference>
<accession>A0A1T4PUE3</accession>
<dbReference type="STRING" id="180163.SAMN02745174_02050"/>
<evidence type="ECO:0000313" key="2">
    <source>
        <dbReference type="EMBL" id="SJZ95160.1"/>
    </source>
</evidence>
<evidence type="ECO:0000259" key="1">
    <source>
        <dbReference type="Pfam" id="PF23843"/>
    </source>
</evidence>
<proteinExistence type="predicted"/>
<dbReference type="EMBL" id="FUWX01000016">
    <property type="protein sequence ID" value="SJZ95160.1"/>
    <property type="molecule type" value="Genomic_DNA"/>
</dbReference>
<reference evidence="2 3" key="1">
    <citation type="submission" date="2017-02" db="EMBL/GenBank/DDBJ databases">
        <authorList>
            <person name="Peterson S.W."/>
        </authorList>
    </citation>
    <scope>NUCLEOTIDE SEQUENCE [LARGE SCALE GENOMIC DNA]</scope>
    <source>
        <strain evidence="2 3">ATCC 700028</strain>
    </source>
</reference>
<organism evidence="2 3">
    <name type="scientific">Cetobacterium ceti</name>
    <dbReference type="NCBI Taxonomy" id="180163"/>
    <lineage>
        <taxon>Bacteria</taxon>
        <taxon>Fusobacteriati</taxon>
        <taxon>Fusobacteriota</taxon>
        <taxon>Fusobacteriia</taxon>
        <taxon>Fusobacteriales</taxon>
        <taxon>Fusobacteriaceae</taxon>
        <taxon>Cetobacterium</taxon>
    </lineage>
</organism>
<feature type="domain" description="DUF7210" evidence="1">
    <location>
        <begin position="1"/>
        <end position="29"/>
    </location>
</feature>
<sequence>MKVKALINIRHNEILYKTGEEFEIEKKDYLNIKNYVDVIEEEQLVNQEEVADEFSNMKKEELIEFITASTGEDSKTLGKLKIDQLRTKAREIE</sequence>
<dbReference type="Proteomes" id="UP000191153">
    <property type="component" value="Unassembled WGS sequence"/>
</dbReference>
<dbReference type="RefSeq" id="WP_078694503.1">
    <property type="nucleotide sequence ID" value="NZ_FUWX01000016.1"/>
</dbReference>